<comment type="caution">
    <text evidence="1">The sequence shown here is derived from an EMBL/GenBank/DDBJ whole genome shotgun (WGS) entry which is preliminary data.</text>
</comment>
<dbReference type="Proteomes" id="UP000827976">
    <property type="component" value="Chromosome 7"/>
</dbReference>
<evidence type="ECO:0000313" key="2">
    <source>
        <dbReference type="Proteomes" id="UP000827976"/>
    </source>
</evidence>
<gene>
    <name evidence="1" type="ORF">IHE45_07G121000</name>
</gene>
<dbReference type="EMBL" id="CM037017">
    <property type="protein sequence ID" value="KAH7678003.1"/>
    <property type="molecule type" value="Genomic_DNA"/>
</dbReference>
<protein>
    <submittedName>
        <fullName evidence="1">Uncharacterized protein</fullName>
    </submittedName>
</protein>
<proteinExistence type="predicted"/>
<evidence type="ECO:0000313" key="1">
    <source>
        <dbReference type="EMBL" id="KAH7678003.1"/>
    </source>
</evidence>
<keyword evidence="2" id="KW-1185">Reference proteome</keyword>
<name>A0ACB7VUG8_DIOAL</name>
<sequence>MRTLKQTFQCLLLLLVVVGDESDDNFEHYMTWISLSVLKLYFVFTCSSNIFCYLNEKLVTQKHKLNVEISVSDIHLTLLQ</sequence>
<accession>A0ACB7VUG8</accession>
<reference evidence="2" key="1">
    <citation type="journal article" date="2022" name="Nat. Commun.">
        <title>Chromosome evolution and the genetic basis of agronomically important traits in greater yam.</title>
        <authorList>
            <person name="Bredeson J.V."/>
            <person name="Lyons J.B."/>
            <person name="Oniyinde I.O."/>
            <person name="Okereke N.R."/>
            <person name="Kolade O."/>
            <person name="Nnabue I."/>
            <person name="Nwadili C.O."/>
            <person name="Hribova E."/>
            <person name="Parker M."/>
            <person name="Nwogha J."/>
            <person name="Shu S."/>
            <person name="Carlson J."/>
            <person name="Kariba R."/>
            <person name="Muthemba S."/>
            <person name="Knop K."/>
            <person name="Barton G.J."/>
            <person name="Sherwood A.V."/>
            <person name="Lopez-Montes A."/>
            <person name="Asiedu R."/>
            <person name="Jamnadass R."/>
            <person name="Muchugi A."/>
            <person name="Goodstein D."/>
            <person name="Egesi C.N."/>
            <person name="Featherston J."/>
            <person name="Asfaw A."/>
            <person name="Simpson G.G."/>
            <person name="Dolezel J."/>
            <person name="Hendre P.S."/>
            <person name="Van Deynze A."/>
            <person name="Kumar P.L."/>
            <person name="Obidiegwu J.E."/>
            <person name="Bhattacharjee R."/>
            <person name="Rokhsar D.S."/>
        </authorList>
    </citation>
    <scope>NUCLEOTIDE SEQUENCE [LARGE SCALE GENOMIC DNA]</scope>
    <source>
        <strain evidence="2">cv. TDa95/00328</strain>
    </source>
</reference>
<organism evidence="1 2">
    <name type="scientific">Dioscorea alata</name>
    <name type="common">Purple yam</name>
    <dbReference type="NCBI Taxonomy" id="55571"/>
    <lineage>
        <taxon>Eukaryota</taxon>
        <taxon>Viridiplantae</taxon>
        <taxon>Streptophyta</taxon>
        <taxon>Embryophyta</taxon>
        <taxon>Tracheophyta</taxon>
        <taxon>Spermatophyta</taxon>
        <taxon>Magnoliopsida</taxon>
        <taxon>Liliopsida</taxon>
        <taxon>Dioscoreales</taxon>
        <taxon>Dioscoreaceae</taxon>
        <taxon>Dioscorea</taxon>
    </lineage>
</organism>